<keyword evidence="2" id="KW-0732">Signal</keyword>
<dbReference type="AlphaFoldDB" id="A0A9P6EKQ4"/>
<dbReference type="Proteomes" id="UP000807306">
    <property type="component" value="Unassembled WGS sequence"/>
</dbReference>
<feature type="compositionally biased region" description="Basic and acidic residues" evidence="1">
    <location>
        <begin position="129"/>
        <end position="140"/>
    </location>
</feature>
<organism evidence="3 4">
    <name type="scientific">Crepidotus variabilis</name>
    <dbReference type="NCBI Taxonomy" id="179855"/>
    <lineage>
        <taxon>Eukaryota</taxon>
        <taxon>Fungi</taxon>
        <taxon>Dikarya</taxon>
        <taxon>Basidiomycota</taxon>
        <taxon>Agaricomycotina</taxon>
        <taxon>Agaricomycetes</taxon>
        <taxon>Agaricomycetidae</taxon>
        <taxon>Agaricales</taxon>
        <taxon>Agaricineae</taxon>
        <taxon>Crepidotaceae</taxon>
        <taxon>Crepidotus</taxon>
    </lineage>
</organism>
<gene>
    <name evidence="3" type="ORF">CPB83DRAFT_75549</name>
</gene>
<evidence type="ECO:0000256" key="1">
    <source>
        <dbReference type="SAM" id="MobiDB-lite"/>
    </source>
</evidence>
<feature type="signal peptide" evidence="2">
    <location>
        <begin position="1"/>
        <end position="17"/>
    </location>
</feature>
<accession>A0A9P6EKQ4</accession>
<comment type="caution">
    <text evidence="3">The sequence shown here is derived from an EMBL/GenBank/DDBJ whole genome shotgun (WGS) entry which is preliminary data.</text>
</comment>
<feature type="region of interest" description="Disordered" evidence="1">
    <location>
        <begin position="121"/>
        <end position="145"/>
    </location>
</feature>
<proteinExistence type="predicted"/>
<evidence type="ECO:0000313" key="4">
    <source>
        <dbReference type="Proteomes" id="UP000807306"/>
    </source>
</evidence>
<name>A0A9P6EKQ4_9AGAR</name>
<feature type="chain" id="PRO_5040161182" evidence="2">
    <location>
        <begin position="18"/>
        <end position="193"/>
    </location>
</feature>
<evidence type="ECO:0000313" key="3">
    <source>
        <dbReference type="EMBL" id="KAF9531563.1"/>
    </source>
</evidence>
<evidence type="ECO:0000256" key="2">
    <source>
        <dbReference type="SAM" id="SignalP"/>
    </source>
</evidence>
<reference evidence="3" key="1">
    <citation type="submission" date="2020-11" db="EMBL/GenBank/DDBJ databases">
        <authorList>
            <consortium name="DOE Joint Genome Institute"/>
            <person name="Ahrendt S."/>
            <person name="Riley R."/>
            <person name="Andreopoulos W."/>
            <person name="Labutti K."/>
            <person name="Pangilinan J."/>
            <person name="Ruiz-Duenas F.J."/>
            <person name="Barrasa J.M."/>
            <person name="Sanchez-Garcia M."/>
            <person name="Camarero S."/>
            <person name="Miyauchi S."/>
            <person name="Serrano A."/>
            <person name="Linde D."/>
            <person name="Babiker R."/>
            <person name="Drula E."/>
            <person name="Ayuso-Fernandez I."/>
            <person name="Pacheco R."/>
            <person name="Padilla G."/>
            <person name="Ferreira P."/>
            <person name="Barriuso J."/>
            <person name="Kellner H."/>
            <person name="Castanera R."/>
            <person name="Alfaro M."/>
            <person name="Ramirez L."/>
            <person name="Pisabarro A.G."/>
            <person name="Kuo A."/>
            <person name="Tritt A."/>
            <person name="Lipzen A."/>
            <person name="He G."/>
            <person name="Yan M."/>
            <person name="Ng V."/>
            <person name="Cullen D."/>
            <person name="Martin F."/>
            <person name="Rosso M.-N."/>
            <person name="Henrissat B."/>
            <person name="Hibbett D."/>
            <person name="Martinez A.T."/>
            <person name="Grigoriev I.V."/>
        </authorList>
    </citation>
    <scope>NUCLEOTIDE SEQUENCE</scope>
    <source>
        <strain evidence="3">CBS 506.95</strain>
    </source>
</reference>
<keyword evidence="4" id="KW-1185">Reference proteome</keyword>
<sequence>MMLVLLVMDFGLEMLDAGLGVLDFGWCRCRRLNTAGSTFPGGMFNFSLFRFYALVVIILAANQPTDKSRVDMHSPCPHRSSAPSSFRFRFQELKLGRPHSNLRVKISLILDSSPTRAVAPRTQASCARESIRTPRSDSGFKKPKFRRPHSGLEYCITSQNLSDIVLIVSSTAAYQPSSVYPPPSPWRSGPIYV</sequence>
<protein>
    <submittedName>
        <fullName evidence="3">Uncharacterized protein</fullName>
    </submittedName>
</protein>
<dbReference type="EMBL" id="MU157834">
    <property type="protein sequence ID" value="KAF9531563.1"/>
    <property type="molecule type" value="Genomic_DNA"/>
</dbReference>